<dbReference type="KEGG" id="mbr:MONBRDRAFT_29592"/>
<accession>A9VBJ5</accession>
<dbReference type="eggNOG" id="KOG2363">
    <property type="taxonomic scope" value="Eukaryota"/>
</dbReference>
<dbReference type="Gene3D" id="3.20.20.140">
    <property type="entry name" value="Metal-dependent hydrolases"/>
    <property type="match status" value="1"/>
</dbReference>
<dbReference type="GO" id="GO:0005655">
    <property type="term" value="C:nucleolar ribonuclease P complex"/>
    <property type="evidence" value="ECO:0000318"/>
    <property type="project" value="GO_Central"/>
</dbReference>
<dbReference type="Pfam" id="PF01876">
    <property type="entry name" value="RNase_P_p30"/>
    <property type="match status" value="1"/>
</dbReference>
<dbReference type="InParanoid" id="A9VBJ5"/>
<reference evidence="5 6" key="1">
    <citation type="journal article" date="2008" name="Nature">
        <title>The genome of the choanoflagellate Monosiga brevicollis and the origin of metazoans.</title>
        <authorList>
            <consortium name="JGI Sequencing"/>
            <person name="King N."/>
            <person name="Westbrook M.J."/>
            <person name="Young S.L."/>
            <person name="Kuo A."/>
            <person name="Abedin M."/>
            <person name="Chapman J."/>
            <person name="Fairclough S."/>
            <person name="Hellsten U."/>
            <person name="Isogai Y."/>
            <person name="Letunic I."/>
            <person name="Marr M."/>
            <person name="Pincus D."/>
            <person name="Putnam N."/>
            <person name="Rokas A."/>
            <person name="Wright K.J."/>
            <person name="Zuzow R."/>
            <person name="Dirks W."/>
            <person name="Good M."/>
            <person name="Goodstein D."/>
            <person name="Lemons D."/>
            <person name="Li W."/>
            <person name="Lyons J.B."/>
            <person name="Morris A."/>
            <person name="Nichols S."/>
            <person name="Richter D.J."/>
            <person name="Salamov A."/>
            <person name="Bork P."/>
            <person name="Lim W.A."/>
            <person name="Manning G."/>
            <person name="Miller W.T."/>
            <person name="McGinnis W."/>
            <person name="Shapiro H."/>
            <person name="Tjian R."/>
            <person name="Grigoriev I.V."/>
            <person name="Rokhsar D."/>
        </authorList>
    </citation>
    <scope>NUCLEOTIDE SEQUENCE [LARGE SCALE GENOMIC DNA]</scope>
    <source>
        <strain evidence="6">MX1 / ATCC 50154</strain>
    </source>
</reference>
<keyword evidence="6" id="KW-1185">Reference proteome</keyword>
<dbReference type="PANTHER" id="PTHR13031:SF0">
    <property type="entry name" value="RIBONUCLEASE P PROTEIN SUBUNIT P30"/>
    <property type="match status" value="1"/>
</dbReference>
<evidence type="ECO:0000256" key="4">
    <source>
        <dbReference type="SAM" id="MobiDB-lite"/>
    </source>
</evidence>
<dbReference type="Proteomes" id="UP000001357">
    <property type="component" value="Unassembled WGS sequence"/>
</dbReference>
<dbReference type="PANTHER" id="PTHR13031">
    <property type="entry name" value="RIBONUCLEASE P SUBUNIT P30"/>
    <property type="match status" value="1"/>
</dbReference>
<dbReference type="InterPro" id="IPR002738">
    <property type="entry name" value="RNase_P_p30"/>
</dbReference>
<evidence type="ECO:0000256" key="3">
    <source>
        <dbReference type="ARBA" id="ARBA00022694"/>
    </source>
</evidence>
<dbReference type="OMA" id="FNAACNS"/>
<evidence type="ECO:0000313" key="6">
    <source>
        <dbReference type="Proteomes" id="UP000001357"/>
    </source>
</evidence>
<dbReference type="RefSeq" id="XP_001750077.1">
    <property type="nucleotide sequence ID" value="XM_001750025.1"/>
</dbReference>
<dbReference type="GO" id="GO:0003723">
    <property type="term" value="F:RNA binding"/>
    <property type="evidence" value="ECO:0000318"/>
    <property type="project" value="GO_Central"/>
</dbReference>
<feature type="region of interest" description="Disordered" evidence="4">
    <location>
        <begin position="212"/>
        <end position="278"/>
    </location>
</feature>
<name>A9VBJ5_MONBE</name>
<sequence>MDLNLTPPAPTAVAPLVAAAAQVGYQGGAVNQVITTRISTDVNPDFSLDNLPVPSHGSAQSKRPFLPLRRATILLNDNSNSFALSGSFTGLSEFDILAVLPGTDKLFAQCTDKLEVDVISFDLTAKLPFRVKPTQIRQARQRGVYFELQYGPLLTADAATRRRVMSNAQQIVRMTKGRQILLTSGGSAPNVLRSAHDVANLGRLFGLTRDWRQPAPTALPKRSKSKPAQVPPKKAKESAAPPHSTTKGNSNAATPATPATVDGNPAQAKSAKRAKRAN</sequence>
<organism evidence="5 6">
    <name type="scientific">Monosiga brevicollis</name>
    <name type="common">Choanoflagellate</name>
    <dbReference type="NCBI Taxonomy" id="81824"/>
    <lineage>
        <taxon>Eukaryota</taxon>
        <taxon>Choanoflagellata</taxon>
        <taxon>Craspedida</taxon>
        <taxon>Salpingoecidae</taxon>
        <taxon>Monosiga</taxon>
    </lineage>
</organism>
<evidence type="ECO:0000256" key="1">
    <source>
        <dbReference type="ARBA" id="ARBA00004123"/>
    </source>
</evidence>
<dbReference type="GO" id="GO:0008033">
    <property type="term" value="P:tRNA processing"/>
    <property type="evidence" value="ECO:0000318"/>
    <property type="project" value="GO_Central"/>
</dbReference>
<keyword evidence="3" id="KW-0819">tRNA processing</keyword>
<evidence type="ECO:0000313" key="5">
    <source>
        <dbReference type="EMBL" id="EDQ85073.1"/>
    </source>
</evidence>
<dbReference type="FunCoup" id="A9VBJ5">
    <property type="interactions" value="860"/>
</dbReference>
<protein>
    <submittedName>
        <fullName evidence="5">Uncharacterized protein</fullName>
    </submittedName>
</protein>
<dbReference type="SUPFAM" id="SSF89550">
    <property type="entry name" value="PHP domain-like"/>
    <property type="match status" value="1"/>
</dbReference>
<dbReference type="InterPro" id="IPR016195">
    <property type="entry name" value="Pol/histidinol_Pase-like"/>
</dbReference>
<dbReference type="STRING" id="81824.A9VBJ5"/>
<comment type="subcellular location">
    <subcellularLocation>
        <location evidence="1">Nucleus</location>
    </subcellularLocation>
</comment>
<proteinExistence type="inferred from homology"/>
<evidence type="ECO:0000256" key="2">
    <source>
        <dbReference type="ARBA" id="ARBA00007331"/>
    </source>
</evidence>
<dbReference type="EMBL" id="CH991577">
    <property type="protein sequence ID" value="EDQ85073.1"/>
    <property type="molecule type" value="Genomic_DNA"/>
</dbReference>
<gene>
    <name evidence="5" type="ORF">MONBRDRAFT_29592</name>
</gene>
<comment type="similarity">
    <text evidence="2">Belongs to the eukaryotic/archaeal RNase P protein component 3 family.</text>
</comment>
<dbReference type="AlphaFoldDB" id="A9VBJ5"/>
<dbReference type="GeneID" id="5895357"/>